<accession>A0A250IWC0</accession>
<dbReference type="PANTHER" id="PTHR43329">
    <property type="entry name" value="EPOXIDE HYDROLASE"/>
    <property type="match status" value="1"/>
</dbReference>
<dbReference type="InterPro" id="IPR029058">
    <property type="entry name" value="AB_hydrolase_fold"/>
</dbReference>
<sequence length="353" mass="39213">MPTAARGGSAFPLACGGEDDRAGRFLARGEILNCTAMNAIFSRPVSLPGLRMQALEAGPAQGPLVLLLHGFPELSESWREVMGPLAAAGLRVVAPDLRGYGDTERPETGYDLDTLARDVVHLARHLSPGRPVHLVGHDWGGTIAFYVAAHHPEVVDRLAVVNAPHPALLVREMVKPAQMLRSWYSFFFQLPWLPERLLSAGGGVLVSWMLRRQMVDASRVPPGRLAEYEAHFSRPEAARPPITYYRELFRFLFTPGGRRRLLATPRARAPLMLIWGERDPALGEAFTRGLEPYFEQRPVVRLLPEEGHTLPLEAPDKVASLLLEHFRAARPTSDVEVVDVRAREQERELHPPA</sequence>
<feature type="domain" description="AB hydrolase-1" evidence="2">
    <location>
        <begin position="63"/>
        <end position="184"/>
    </location>
</feature>
<dbReference type="KEGG" id="cfus:CYFUS_000920"/>
<evidence type="ECO:0000259" key="2">
    <source>
        <dbReference type="Pfam" id="PF00561"/>
    </source>
</evidence>
<organism evidence="3 4">
    <name type="scientific">Cystobacter fuscus</name>
    <dbReference type="NCBI Taxonomy" id="43"/>
    <lineage>
        <taxon>Bacteria</taxon>
        <taxon>Pseudomonadati</taxon>
        <taxon>Myxococcota</taxon>
        <taxon>Myxococcia</taxon>
        <taxon>Myxococcales</taxon>
        <taxon>Cystobacterineae</taxon>
        <taxon>Archangiaceae</taxon>
        <taxon>Cystobacter</taxon>
    </lineage>
</organism>
<evidence type="ECO:0000313" key="4">
    <source>
        <dbReference type="Proteomes" id="UP000217257"/>
    </source>
</evidence>
<proteinExistence type="predicted"/>
<dbReference type="PRINTS" id="PR00111">
    <property type="entry name" value="ABHYDROLASE"/>
</dbReference>
<dbReference type="Gene3D" id="3.40.50.1820">
    <property type="entry name" value="alpha/beta hydrolase"/>
    <property type="match status" value="1"/>
</dbReference>
<dbReference type="AlphaFoldDB" id="A0A250IWC0"/>
<evidence type="ECO:0000313" key="3">
    <source>
        <dbReference type="EMBL" id="ATB35507.1"/>
    </source>
</evidence>
<keyword evidence="1 3" id="KW-0378">Hydrolase</keyword>
<evidence type="ECO:0000256" key="1">
    <source>
        <dbReference type="ARBA" id="ARBA00022801"/>
    </source>
</evidence>
<gene>
    <name evidence="3" type="ORF">CYFUS_000920</name>
</gene>
<dbReference type="InterPro" id="IPR000073">
    <property type="entry name" value="AB_hydrolase_1"/>
</dbReference>
<name>A0A250IWC0_9BACT</name>
<dbReference type="EMBL" id="CP022098">
    <property type="protein sequence ID" value="ATB35507.1"/>
    <property type="molecule type" value="Genomic_DNA"/>
</dbReference>
<dbReference type="Pfam" id="PF00561">
    <property type="entry name" value="Abhydrolase_1"/>
    <property type="match status" value="1"/>
</dbReference>
<protein>
    <submittedName>
        <fullName evidence="3">Alpha/beta hydrolase fold protein</fullName>
    </submittedName>
</protein>
<dbReference type="SUPFAM" id="SSF53474">
    <property type="entry name" value="alpha/beta-Hydrolases"/>
    <property type="match status" value="1"/>
</dbReference>
<dbReference type="Proteomes" id="UP000217257">
    <property type="component" value="Chromosome"/>
</dbReference>
<dbReference type="PRINTS" id="PR00412">
    <property type="entry name" value="EPOXHYDRLASE"/>
</dbReference>
<reference evidence="3 4" key="1">
    <citation type="submission" date="2017-06" db="EMBL/GenBank/DDBJ databases">
        <title>Sequencing and comparative analysis of myxobacterial genomes.</title>
        <authorList>
            <person name="Rupp O."/>
            <person name="Goesmann A."/>
            <person name="Sogaard-Andersen L."/>
        </authorList>
    </citation>
    <scope>NUCLEOTIDE SEQUENCE [LARGE SCALE GENOMIC DNA]</scope>
    <source>
        <strain evidence="3 4">DSM 52655</strain>
    </source>
</reference>
<dbReference type="GO" id="GO:0016787">
    <property type="term" value="F:hydrolase activity"/>
    <property type="evidence" value="ECO:0007669"/>
    <property type="project" value="UniProtKB-KW"/>
</dbReference>
<dbReference type="InterPro" id="IPR000639">
    <property type="entry name" value="Epox_hydrolase-like"/>
</dbReference>